<dbReference type="KEGG" id="frx:F7310_07245"/>
<keyword evidence="2" id="KW-1185">Reference proteome</keyword>
<dbReference type="NCBIfam" id="NF041243">
    <property type="entry name" value="T6SS_IglJ"/>
    <property type="match status" value="1"/>
</dbReference>
<sequence>MMFIEKNTEIKNIENLNNICHKLSLNNLLSILASYQLEIKNIKFIPILMNSVSNSTILNISNINEIVYIEINVFKLQLFSNLETKYQEYIKNNNNRAISVLKDGIKIMLYRYTLRTKKLYQLTQHNPYVHAATPYTLEKIINHLYKIFSEDYCTVINYEKKKINIKRKPSSVGHDDIGLIFLGGHIPSFIYLIKINLILLYRNETVIDNIKLQLLDFEKKIKNKLIKMELKISIENPKSNIQYLGNCSI</sequence>
<proteinExistence type="predicted"/>
<protein>
    <submittedName>
        <fullName evidence="1">Uncharacterized protein</fullName>
    </submittedName>
</protein>
<dbReference type="AlphaFoldDB" id="A0A1L4BTL3"/>
<dbReference type="EMBL" id="CP016796">
    <property type="protein sequence ID" value="API87165.1"/>
    <property type="molecule type" value="Genomic_DNA"/>
</dbReference>
<dbReference type="STRING" id="573570.F7310_07245"/>
<evidence type="ECO:0000313" key="1">
    <source>
        <dbReference type="EMBL" id="API87165.1"/>
    </source>
</evidence>
<dbReference type="Proteomes" id="UP000184222">
    <property type="component" value="Chromosome"/>
</dbReference>
<accession>A0A1L4BTL3</accession>
<gene>
    <name evidence="1" type="ORF">F7310_07245</name>
</gene>
<reference evidence="1 2" key="1">
    <citation type="journal article" date="2016" name="Appl. Environ. Microbiol.">
        <title>Whole genome relationships among Francisella bacteria of diverse origin define new species and provide specific regions for detection.</title>
        <authorList>
            <person name="Challacombe J.F."/>
            <person name="Petersen J.M."/>
            <person name="Gallegos-Graves V."/>
            <person name="Hodge D."/>
            <person name="Pillai S."/>
            <person name="Kuske C.R."/>
        </authorList>
    </citation>
    <scope>NUCLEOTIDE SEQUENCE [LARGE SCALE GENOMIC DNA]</scope>
    <source>
        <strain evidence="2">TX07-7310</strain>
    </source>
</reference>
<organism evidence="1 2">
    <name type="scientific">Francisella uliginis</name>
    <dbReference type="NCBI Taxonomy" id="573570"/>
    <lineage>
        <taxon>Bacteria</taxon>
        <taxon>Pseudomonadati</taxon>
        <taxon>Pseudomonadota</taxon>
        <taxon>Gammaproteobacteria</taxon>
        <taxon>Thiotrichales</taxon>
        <taxon>Francisellaceae</taxon>
        <taxon>Francisella</taxon>
    </lineage>
</organism>
<name>A0A1L4BTL3_9GAMM</name>
<evidence type="ECO:0000313" key="2">
    <source>
        <dbReference type="Proteomes" id="UP000184222"/>
    </source>
</evidence>